<sequence length="197" mass="23248">MELKIIIDQFFRLINFTNPYIYEALGDGLEESEIKYMEQSINFDFPEDLHTLYSIKNGLQHADFERLEQTLLFQNGLFLTLEDSIKEYEYLIFDFKLRKKLPIFDSGGGDFLLFDCDKKSSTYNTIVYYSPALLITTPQSIYDSMETLFSTNIRCFIDGVYKYDDTMSLEIAPKRLASLSKKMNPNSSFWEEYERYL</sequence>
<accession>A0ABU3GVI1</accession>
<protein>
    <recommendedName>
        <fullName evidence="1">Knr4/Smi1-like domain-containing protein</fullName>
    </recommendedName>
</protein>
<evidence type="ECO:0000313" key="3">
    <source>
        <dbReference type="Proteomes" id="UP001258315"/>
    </source>
</evidence>
<evidence type="ECO:0000313" key="2">
    <source>
        <dbReference type="EMBL" id="MDT3403601.1"/>
    </source>
</evidence>
<keyword evidence="3" id="KW-1185">Reference proteome</keyword>
<dbReference type="RefSeq" id="WP_311950718.1">
    <property type="nucleotide sequence ID" value="NZ_JAVLVU010000001.1"/>
</dbReference>
<dbReference type="SMART" id="SM00860">
    <property type="entry name" value="SMI1_KNR4"/>
    <property type="match status" value="1"/>
</dbReference>
<dbReference type="Pfam" id="PF09346">
    <property type="entry name" value="SMI1_KNR4"/>
    <property type="match status" value="1"/>
</dbReference>
<dbReference type="InterPro" id="IPR037883">
    <property type="entry name" value="Knr4/Smi1-like_sf"/>
</dbReference>
<proteinExistence type="predicted"/>
<dbReference type="InterPro" id="IPR018958">
    <property type="entry name" value="Knr4/Smi1-like_dom"/>
</dbReference>
<dbReference type="Gene3D" id="3.40.1580.10">
    <property type="entry name" value="SMI1/KNR4-like"/>
    <property type="match status" value="1"/>
</dbReference>
<name>A0ABU3GVI1_9SPHI</name>
<comment type="caution">
    <text evidence="2">The sequence shown here is derived from an EMBL/GenBank/DDBJ whole genome shotgun (WGS) entry which is preliminary data.</text>
</comment>
<dbReference type="EMBL" id="JAVLVU010000001">
    <property type="protein sequence ID" value="MDT3403601.1"/>
    <property type="molecule type" value="Genomic_DNA"/>
</dbReference>
<dbReference type="Proteomes" id="UP001258315">
    <property type="component" value="Unassembled WGS sequence"/>
</dbReference>
<feature type="domain" description="Knr4/Smi1-like" evidence="1">
    <location>
        <begin position="28"/>
        <end position="151"/>
    </location>
</feature>
<evidence type="ECO:0000259" key="1">
    <source>
        <dbReference type="SMART" id="SM00860"/>
    </source>
</evidence>
<reference evidence="3" key="1">
    <citation type="submission" date="2023-07" db="EMBL/GenBank/DDBJ databases">
        <title>Functional and genomic diversity of the sorghum phyllosphere microbiome.</title>
        <authorList>
            <person name="Shade A."/>
        </authorList>
    </citation>
    <scope>NUCLEOTIDE SEQUENCE [LARGE SCALE GENOMIC DNA]</scope>
    <source>
        <strain evidence="3">SORGH_AS_0422</strain>
    </source>
</reference>
<gene>
    <name evidence="2" type="ORF">QE417_002673</name>
</gene>
<dbReference type="SUPFAM" id="SSF160631">
    <property type="entry name" value="SMI1/KNR4-like"/>
    <property type="match status" value="1"/>
</dbReference>
<organism evidence="2 3">
    <name type="scientific">Mucilaginibacter terrae</name>
    <dbReference type="NCBI Taxonomy" id="1955052"/>
    <lineage>
        <taxon>Bacteria</taxon>
        <taxon>Pseudomonadati</taxon>
        <taxon>Bacteroidota</taxon>
        <taxon>Sphingobacteriia</taxon>
        <taxon>Sphingobacteriales</taxon>
        <taxon>Sphingobacteriaceae</taxon>
        <taxon>Mucilaginibacter</taxon>
    </lineage>
</organism>